<evidence type="ECO:0000313" key="1">
    <source>
        <dbReference type="EMBL" id="BDG59896.1"/>
    </source>
</evidence>
<gene>
    <name evidence="1" type="ORF">caldi_09860</name>
</gene>
<evidence type="ECO:0000313" key="2">
    <source>
        <dbReference type="Proteomes" id="UP001163687"/>
    </source>
</evidence>
<dbReference type="Proteomes" id="UP001163687">
    <property type="component" value="Chromosome"/>
</dbReference>
<proteinExistence type="predicted"/>
<dbReference type="AlphaFoldDB" id="A0AA35G5Q3"/>
<keyword evidence="2" id="KW-1185">Reference proteome</keyword>
<dbReference type="EMBL" id="AP025628">
    <property type="protein sequence ID" value="BDG59896.1"/>
    <property type="molecule type" value="Genomic_DNA"/>
</dbReference>
<protein>
    <submittedName>
        <fullName evidence="1">Uncharacterized protein</fullName>
    </submittedName>
</protein>
<dbReference type="KEGG" id="cmic:caldi_09860"/>
<reference evidence="1" key="1">
    <citation type="submission" date="2022-03" db="EMBL/GenBank/DDBJ databases">
        <title>Complete genome sequence of Caldinitratiruptor microaerophilus.</title>
        <authorList>
            <person name="Mukaiyama R."/>
            <person name="Nishiyama T."/>
            <person name="Ueda K."/>
        </authorList>
    </citation>
    <scope>NUCLEOTIDE SEQUENCE</scope>
    <source>
        <strain evidence="1">JCM 16183</strain>
    </source>
</reference>
<name>A0AA35G5Q3_9FIRM</name>
<accession>A0AA35G5Q3</accession>
<organism evidence="1 2">
    <name type="scientific">Caldinitratiruptor microaerophilus</name>
    <dbReference type="NCBI Taxonomy" id="671077"/>
    <lineage>
        <taxon>Bacteria</taxon>
        <taxon>Bacillati</taxon>
        <taxon>Bacillota</taxon>
        <taxon>Clostridia</taxon>
        <taxon>Eubacteriales</taxon>
        <taxon>Symbiobacteriaceae</taxon>
        <taxon>Caldinitratiruptor</taxon>
    </lineage>
</organism>
<sequence>MGVPFGMPVAPAGPGPWGAPAGPAFPAWTPPAAGPGAPAAAAGLPAPPPAAFLQALAPWVQLAGQLLQSSAVRTSLGPALDSLQSRPDLAQLVLGVATGVLTSAECQSALRDLVTGALDSSRFGELFSSRLRTLLEMHGLVARQPR</sequence>